<gene>
    <name evidence="2" type="ORF">ZIOFF_026842</name>
</gene>
<dbReference type="AlphaFoldDB" id="A0A8J5GWX4"/>
<name>A0A8J5GWX4_ZINOF</name>
<organism evidence="2 3">
    <name type="scientific">Zingiber officinale</name>
    <name type="common">Ginger</name>
    <name type="synonym">Amomum zingiber</name>
    <dbReference type="NCBI Taxonomy" id="94328"/>
    <lineage>
        <taxon>Eukaryota</taxon>
        <taxon>Viridiplantae</taxon>
        <taxon>Streptophyta</taxon>
        <taxon>Embryophyta</taxon>
        <taxon>Tracheophyta</taxon>
        <taxon>Spermatophyta</taxon>
        <taxon>Magnoliopsida</taxon>
        <taxon>Liliopsida</taxon>
        <taxon>Zingiberales</taxon>
        <taxon>Zingiberaceae</taxon>
        <taxon>Zingiber</taxon>
    </lineage>
</organism>
<evidence type="ECO:0000313" key="2">
    <source>
        <dbReference type="EMBL" id="KAG6516383.1"/>
    </source>
</evidence>
<sequence length="263" mass="29374">MNHLPDTRKVHVLILQHERQSDIAANRNNSGHVVNFAQPKTQNRIGSRQVIEAESHHLTGNNRLYCTNSEMDGYTIDRCFYIHGFPPGHRYHGKDIKPKGKKSINSSVVPNMERSETKKLTTKEYDQIMALIHKDIGNTEPLINTSGIDSIYASSTWILGSGAIDHVCNTPPTTIKFFSKHVVVQPPNGGHAEIKSIGSKKLSNNMTVENILYVPKFKLNLLSISKLTQTLGCKVTFYPDSCVMQDLTTKKTIGLSKQSNGLY</sequence>
<reference evidence="2 3" key="1">
    <citation type="submission" date="2020-08" db="EMBL/GenBank/DDBJ databases">
        <title>Plant Genome Project.</title>
        <authorList>
            <person name="Zhang R.-G."/>
        </authorList>
    </citation>
    <scope>NUCLEOTIDE SEQUENCE [LARGE SCALE GENOMIC DNA]</scope>
    <source>
        <tissue evidence="2">Rhizome</tissue>
    </source>
</reference>
<proteinExistence type="predicted"/>
<protein>
    <recommendedName>
        <fullName evidence="1">Retrovirus-related Pol polyprotein from transposon TNT 1-94-like beta-barrel domain-containing protein</fullName>
    </recommendedName>
</protein>
<accession>A0A8J5GWX4</accession>
<dbReference type="Pfam" id="PF22936">
    <property type="entry name" value="Pol_BBD"/>
    <property type="match status" value="1"/>
</dbReference>
<evidence type="ECO:0000313" key="3">
    <source>
        <dbReference type="Proteomes" id="UP000734854"/>
    </source>
</evidence>
<dbReference type="InterPro" id="IPR054722">
    <property type="entry name" value="PolX-like_BBD"/>
</dbReference>
<dbReference type="PANTHER" id="PTHR34222:SF99">
    <property type="entry name" value="PROTEIN, PUTATIVE-RELATED"/>
    <property type="match status" value="1"/>
</dbReference>
<dbReference type="PANTHER" id="PTHR34222">
    <property type="entry name" value="GAG_PRE-INTEGRS DOMAIN-CONTAINING PROTEIN"/>
    <property type="match status" value="1"/>
</dbReference>
<evidence type="ECO:0000259" key="1">
    <source>
        <dbReference type="Pfam" id="PF22936"/>
    </source>
</evidence>
<keyword evidence="3" id="KW-1185">Reference proteome</keyword>
<dbReference type="EMBL" id="JACMSC010000007">
    <property type="protein sequence ID" value="KAG6516383.1"/>
    <property type="molecule type" value="Genomic_DNA"/>
</dbReference>
<comment type="caution">
    <text evidence="2">The sequence shown here is derived from an EMBL/GenBank/DDBJ whole genome shotgun (WGS) entry which is preliminary data.</text>
</comment>
<dbReference type="Proteomes" id="UP000734854">
    <property type="component" value="Unassembled WGS sequence"/>
</dbReference>
<feature type="domain" description="Retrovirus-related Pol polyprotein from transposon TNT 1-94-like beta-barrel" evidence="1">
    <location>
        <begin position="157"/>
        <end position="229"/>
    </location>
</feature>